<dbReference type="PANTHER" id="PTHR23418">
    <property type="entry name" value="ACIREDUCTONE DIOXYGENASE"/>
    <property type="match status" value="1"/>
</dbReference>
<dbReference type="UniPathway" id="UPA00904">
    <property type="reaction ID" value="UER00878"/>
</dbReference>
<evidence type="ECO:0000256" key="10">
    <source>
        <dbReference type="ARBA" id="ARBA00023167"/>
    </source>
</evidence>
<dbReference type="Pfam" id="PF03079">
    <property type="entry name" value="ARD"/>
    <property type="match status" value="1"/>
</dbReference>
<comment type="catalytic activity">
    <reaction evidence="12">
        <text>1,2-dihydroxy-5-(methylsulfanyl)pent-1-en-3-one + O2 = 3-(methylsulfanyl)propanoate + CO + formate + 2 H(+)</text>
        <dbReference type="Rhea" id="RHEA:14161"/>
        <dbReference type="ChEBI" id="CHEBI:15378"/>
        <dbReference type="ChEBI" id="CHEBI:15379"/>
        <dbReference type="ChEBI" id="CHEBI:15740"/>
        <dbReference type="ChEBI" id="CHEBI:17245"/>
        <dbReference type="ChEBI" id="CHEBI:49016"/>
        <dbReference type="ChEBI" id="CHEBI:49252"/>
        <dbReference type="EC" id="1.13.11.53"/>
    </reaction>
</comment>
<feature type="binding site" evidence="12">
    <location>
        <position position="115"/>
    </location>
    <ligand>
        <name>Fe(2+)</name>
        <dbReference type="ChEBI" id="CHEBI:29033"/>
        <note>for iron-dependent acireductone dioxygenase activity</note>
    </ligand>
</feature>
<feature type="binding site" evidence="12">
    <location>
        <position position="115"/>
    </location>
    <ligand>
        <name>Ni(2+)</name>
        <dbReference type="ChEBI" id="CHEBI:49786"/>
        <note>for nickel-dependent acireductone dioxygenase activity</note>
    </ligand>
</feature>
<dbReference type="EMBL" id="LHPG02000009">
    <property type="protein sequence ID" value="PRW56278.1"/>
    <property type="molecule type" value="Genomic_DNA"/>
</dbReference>
<dbReference type="GO" id="GO:0010308">
    <property type="term" value="F:acireductone dioxygenase (Ni2+-requiring) activity"/>
    <property type="evidence" value="ECO:0007669"/>
    <property type="project" value="UniProtKB-UniRule"/>
</dbReference>
<dbReference type="SUPFAM" id="SSF51182">
    <property type="entry name" value="RmlC-like cupins"/>
    <property type="match status" value="1"/>
</dbReference>
<comment type="function">
    <text evidence="12">Catalyzes 2 different reactions between oxygen and the acireductone 1,2-dihydroxy-3-keto-5-methylthiopentene (DHK-MTPene) depending upon the metal bound in the active site. Fe-containing acireductone dioxygenase (Fe-ARD) produces formate and 2-keto-4-methylthiobutyrate (KMTB), the alpha-ketoacid precursor of methionine in the methionine recycle pathway. Ni-containing acireductone dioxygenase (Ni-ARD) produces methylthiopropionate, carbon monoxide and formate, and does not lie on the methionine recycle pathway.</text>
</comment>
<name>A0A2P6TQG5_CHLSO</name>
<comment type="catalytic activity">
    <reaction evidence="1 12">
        <text>1,2-dihydroxy-5-(methylsulfanyl)pent-1-en-3-one + O2 = 4-methylsulfanyl-2-oxobutanoate + formate + 2 H(+)</text>
        <dbReference type="Rhea" id="RHEA:24504"/>
        <dbReference type="ChEBI" id="CHEBI:15378"/>
        <dbReference type="ChEBI" id="CHEBI:15379"/>
        <dbReference type="ChEBI" id="CHEBI:15740"/>
        <dbReference type="ChEBI" id="CHEBI:16723"/>
        <dbReference type="ChEBI" id="CHEBI:49252"/>
        <dbReference type="EC" id="1.13.11.54"/>
    </reaction>
</comment>
<dbReference type="GO" id="GO:0005506">
    <property type="term" value="F:iron ion binding"/>
    <property type="evidence" value="ECO:0007669"/>
    <property type="project" value="UniProtKB-UniRule"/>
</dbReference>
<reference evidence="13 14" key="1">
    <citation type="journal article" date="2018" name="Plant J.">
        <title>Genome sequences of Chlorella sorokiniana UTEX 1602 and Micractinium conductrix SAG 241.80: implications to maltose excretion by a green alga.</title>
        <authorList>
            <person name="Arriola M.B."/>
            <person name="Velmurugan N."/>
            <person name="Zhang Y."/>
            <person name="Plunkett M.H."/>
            <person name="Hondzo H."/>
            <person name="Barney B.M."/>
        </authorList>
    </citation>
    <scope>NUCLEOTIDE SEQUENCE [LARGE SCALE GENOMIC DNA]</scope>
    <source>
        <strain evidence="14">UTEX 1602</strain>
    </source>
</reference>
<dbReference type="CDD" id="cd02232">
    <property type="entry name" value="cupin_ARD"/>
    <property type="match status" value="1"/>
</dbReference>
<dbReference type="EC" id="1.13.11.53" evidence="12"/>
<dbReference type="AlphaFoldDB" id="A0A2P6TQG5"/>
<comment type="pathway">
    <text evidence="12">Amino-acid biosynthesis; L-methionine biosynthesis via salvage pathway; L-methionine from S-methyl-5-thio-alpha-D-ribose 1-phosphate: step 5/6.</text>
</comment>
<comment type="cofactor">
    <cofactor evidence="12">
        <name>Fe(2+)</name>
        <dbReference type="ChEBI" id="CHEBI:29033"/>
    </cofactor>
    <cofactor evidence="12">
        <name>Ni(2+)</name>
        <dbReference type="ChEBI" id="CHEBI:49786"/>
    </cofactor>
    <text evidence="12">Binds either 1 Fe or Ni cation per monomer. Iron-binding promotes an acireductone dioxygenase reaction producing 2-keto-4-methylthiobutyrate, while nickel-binding promotes an acireductone dioxygenase reaction producing 3-(methylsulfanyl)propanoate.</text>
</comment>
<proteinExistence type="inferred from homology"/>
<dbReference type="STRING" id="3076.A0A2P6TQG5"/>
<keyword evidence="7 12" id="KW-0223">Dioxygenase</keyword>
<feature type="binding site" evidence="12">
    <location>
        <position position="113"/>
    </location>
    <ligand>
        <name>Fe(2+)</name>
        <dbReference type="ChEBI" id="CHEBI:29033"/>
        <note>for iron-dependent acireductone dioxygenase activity</note>
    </ligand>
</feature>
<feature type="binding site" evidence="12">
    <location>
        <position position="158"/>
    </location>
    <ligand>
        <name>Fe(2+)</name>
        <dbReference type="ChEBI" id="CHEBI:29033"/>
        <note>for iron-dependent acireductone dioxygenase activity</note>
    </ligand>
</feature>
<dbReference type="EC" id="1.13.11.54" evidence="12"/>
<comment type="subcellular location">
    <subcellularLocation>
        <location evidence="2">Cell membrane</location>
        <topology evidence="2">Peripheral membrane protein</topology>
        <orientation evidence="2">Cytoplasmic side</orientation>
    </subcellularLocation>
    <subcellularLocation>
        <location evidence="12">Cytoplasm</location>
    </subcellularLocation>
    <subcellularLocation>
        <location evidence="12">Nucleus</location>
    </subcellularLocation>
</comment>
<keyword evidence="11 12" id="KW-0539">Nucleus</keyword>
<comment type="similarity">
    <text evidence="12">Belongs to the acireductone dioxygenase (ARD) family.</text>
</comment>
<dbReference type="Gene3D" id="2.60.120.10">
    <property type="entry name" value="Jelly Rolls"/>
    <property type="match status" value="1"/>
</dbReference>
<keyword evidence="10 12" id="KW-0486">Methionine biosynthesis</keyword>
<dbReference type="GO" id="GO:0019509">
    <property type="term" value="P:L-methionine salvage from methylthioadenosine"/>
    <property type="evidence" value="ECO:0007669"/>
    <property type="project" value="UniProtKB-UniRule"/>
</dbReference>
<dbReference type="GO" id="GO:0005634">
    <property type="term" value="C:nucleus"/>
    <property type="evidence" value="ECO:0007669"/>
    <property type="project" value="UniProtKB-SubCell"/>
</dbReference>
<protein>
    <recommendedName>
        <fullName evidence="12">Acireductone dioxygenase</fullName>
    </recommendedName>
    <alternativeName>
        <fullName evidence="12">Acireductone dioxygenase (Fe(2+)-requiring)</fullName>
        <shortName evidence="12">ARD'</shortName>
        <shortName evidence="12">Fe-ARD</shortName>
        <ecNumber evidence="12">1.13.11.54</ecNumber>
    </alternativeName>
    <alternativeName>
        <fullName evidence="12">Acireductone dioxygenase (Ni(2+)-requiring)</fullName>
        <shortName evidence="12">ARD</shortName>
        <shortName evidence="12">Ni-ARD</shortName>
        <ecNumber evidence="12">1.13.11.53</ecNumber>
    </alternativeName>
</protein>
<accession>A0A2P6TQG5</accession>
<dbReference type="InterPro" id="IPR011051">
    <property type="entry name" value="RmlC_Cupin_sf"/>
</dbReference>
<keyword evidence="4 12" id="KW-0533">Nickel</keyword>
<feature type="binding site" evidence="12">
    <location>
        <position position="119"/>
    </location>
    <ligand>
        <name>Ni(2+)</name>
        <dbReference type="ChEBI" id="CHEBI:49786"/>
        <note>for nickel-dependent acireductone dioxygenase activity</note>
    </ligand>
</feature>
<dbReference type="InterPro" id="IPR027496">
    <property type="entry name" value="ARD_euk"/>
</dbReference>
<evidence type="ECO:0000256" key="9">
    <source>
        <dbReference type="ARBA" id="ARBA00023004"/>
    </source>
</evidence>
<evidence type="ECO:0000256" key="1">
    <source>
        <dbReference type="ARBA" id="ARBA00000428"/>
    </source>
</evidence>
<organism evidence="13 14">
    <name type="scientific">Chlorella sorokiniana</name>
    <name type="common">Freshwater green alga</name>
    <dbReference type="NCBI Taxonomy" id="3076"/>
    <lineage>
        <taxon>Eukaryota</taxon>
        <taxon>Viridiplantae</taxon>
        <taxon>Chlorophyta</taxon>
        <taxon>core chlorophytes</taxon>
        <taxon>Trebouxiophyceae</taxon>
        <taxon>Chlorellales</taxon>
        <taxon>Chlorellaceae</taxon>
        <taxon>Chlorella clade</taxon>
        <taxon>Chlorella</taxon>
    </lineage>
</organism>
<dbReference type="GO" id="GO:0010309">
    <property type="term" value="F:acireductone dioxygenase [iron(II)-requiring] activity"/>
    <property type="evidence" value="ECO:0007669"/>
    <property type="project" value="UniProtKB-UniRule"/>
</dbReference>
<dbReference type="InterPro" id="IPR004313">
    <property type="entry name" value="ARD"/>
</dbReference>
<keyword evidence="9 12" id="KW-0408">Iron</keyword>
<comment type="caution">
    <text evidence="13">The sequence shown here is derived from an EMBL/GenBank/DDBJ whole genome shotgun (WGS) entry which is preliminary data.</text>
</comment>
<evidence type="ECO:0000256" key="3">
    <source>
        <dbReference type="ARBA" id="ARBA00022490"/>
    </source>
</evidence>
<gene>
    <name evidence="13" type="ORF">C2E21_4873</name>
</gene>
<evidence type="ECO:0000313" key="13">
    <source>
        <dbReference type="EMBL" id="PRW56278.1"/>
    </source>
</evidence>
<dbReference type="Proteomes" id="UP000239899">
    <property type="component" value="Unassembled WGS sequence"/>
</dbReference>
<evidence type="ECO:0000256" key="8">
    <source>
        <dbReference type="ARBA" id="ARBA00023002"/>
    </source>
</evidence>
<evidence type="ECO:0000256" key="12">
    <source>
        <dbReference type="HAMAP-Rule" id="MF_03154"/>
    </source>
</evidence>
<dbReference type="InterPro" id="IPR014710">
    <property type="entry name" value="RmlC-like_jellyroll"/>
</dbReference>
<dbReference type="FunFam" id="2.60.120.10:FF:000031">
    <property type="entry name" value="1,2-dihydroxy-3-keto-5-methylthiopentene dioxygenase"/>
    <property type="match status" value="1"/>
</dbReference>
<dbReference type="HAMAP" id="MF_03154">
    <property type="entry name" value="Salvage_MtnD_euk"/>
    <property type="match status" value="1"/>
</dbReference>
<feature type="binding site" evidence="12">
    <location>
        <position position="158"/>
    </location>
    <ligand>
        <name>Ni(2+)</name>
        <dbReference type="ChEBI" id="CHEBI:49786"/>
        <note>for nickel-dependent acireductone dioxygenase activity</note>
    </ligand>
</feature>
<keyword evidence="8 12" id="KW-0560">Oxidoreductase</keyword>
<evidence type="ECO:0000256" key="4">
    <source>
        <dbReference type="ARBA" id="ARBA00022596"/>
    </source>
</evidence>
<keyword evidence="6 12" id="KW-0479">Metal-binding</keyword>
<evidence type="ECO:0000256" key="5">
    <source>
        <dbReference type="ARBA" id="ARBA00022605"/>
    </source>
</evidence>
<evidence type="ECO:0000256" key="11">
    <source>
        <dbReference type="ARBA" id="ARBA00023242"/>
    </source>
</evidence>
<dbReference type="GO" id="GO:0005886">
    <property type="term" value="C:plasma membrane"/>
    <property type="evidence" value="ECO:0007669"/>
    <property type="project" value="UniProtKB-SubCell"/>
</dbReference>
<dbReference type="GO" id="GO:0005737">
    <property type="term" value="C:cytoplasm"/>
    <property type="evidence" value="ECO:0007669"/>
    <property type="project" value="UniProtKB-SubCell"/>
</dbReference>
<dbReference type="PANTHER" id="PTHR23418:SF0">
    <property type="entry name" value="ACIREDUCTONE DIOXYGENASE"/>
    <property type="match status" value="1"/>
</dbReference>
<keyword evidence="14" id="KW-1185">Reference proteome</keyword>
<evidence type="ECO:0000256" key="6">
    <source>
        <dbReference type="ARBA" id="ARBA00022723"/>
    </source>
</evidence>
<evidence type="ECO:0000313" key="14">
    <source>
        <dbReference type="Proteomes" id="UP000239899"/>
    </source>
</evidence>
<feature type="binding site" evidence="12">
    <location>
        <position position="113"/>
    </location>
    <ligand>
        <name>Ni(2+)</name>
        <dbReference type="ChEBI" id="CHEBI:49786"/>
        <note>for nickel-dependent acireductone dioxygenase activity</note>
    </ligand>
</feature>
<dbReference type="OrthoDB" id="1867259at2759"/>
<evidence type="ECO:0000256" key="7">
    <source>
        <dbReference type="ARBA" id="ARBA00022964"/>
    </source>
</evidence>
<dbReference type="GO" id="GO:0016151">
    <property type="term" value="F:nickel cation binding"/>
    <property type="evidence" value="ECO:0007669"/>
    <property type="project" value="UniProtKB-UniRule"/>
</dbReference>
<keyword evidence="3 12" id="KW-0963">Cytoplasm</keyword>
<evidence type="ECO:0000256" key="2">
    <source>
        <dbReference type="ARBA" id="ARBA00004413"/>
    </source>
</evidence>
<keyword evidence="5 12" id="KW-0028">Amino-acid biosynthesis</keyword>
<sequence>MVDLTPEEAALAAELPPSEWAAASDHLEAWYMDDSEADQRAPHRRTPNEPCPAEVLHALGCRVWVLDPSKYPADPQLAAIRKARGYNYDDCITCTPEALPNYDEKLKNFFEEHLHTDEEIRYVLDGSGYFDVRDLQDRWIRIWTRRGALLVVPEGIYHRFTLDEGNYIKALRLFSGVPVWTPINRPADEHPSRTKYLSAVVAA</sequence>
<feature type="binding site" evidence="12">
    <location>
        <position position="119"/>
    </location>
    <ligand>
        <name>Fe(2+)</name>
        <dbReference type="ChEBI" id="CHEBI:29033"/>
        <note>for iron-dependent acireductone dioxygenase activity</note>
    </ligand>
</feature>